<dbReference type="EMBL" id="BMAT01001629">
    <property type="protein sequence ID" value="GFR89486.1"/>
    <property type="molecule type" value="Genomic_DNA"/>
</dbReference>
<comment type="caution">
    <text evidence="1">The sequence shown here is derived from an EMBL/GenBank/DDBJ whole genome shotgun (WGS) entry which is preliminary data.</text>
</comment>
<evidence type="ECO:0000313" key="2">
    <source>
        <dbReference type="Proteomes" id="UP000762676"/>
    </source>
</evidence>
<name>A0AAV4GW10_9GAST</name>
<proteinExistence type="predicted"/>
<keyword evidence="2" id="KW-1185">Reference proteome</keyword>
<protein>
    <submittedName>
        <fullName evidence="1">Uncharacterized protein</fullName>
    </submittedName>
</protein>
<gene>
    <name evidence="1" type="ORF">ElyMa_000795100</name>
</gene>
<accession>A0AAV4GW10</accession>
<organism evidence="1 2">
    <name type="scientific">Elysia marginata</name>
    <dbReference type="NCBI Taxonomy" id="1093978"/>
    <lineage>
        <taxon>Eukaryota</taxon>
        <taxon>Metazoa</taxon>
        <taxon>Spiralia</taxon>
        <taxon>Lophotrochozoa</taxon>
        <taxon>Mollusca</taxon>
        <taxon>Gastropoda</taxon>
        <taxon>Heterobranchia</taxon>
        <taxon>Euthyneura</taxon>
        <taxon>Panpulmonata</taxon>
        <taxon>Sacoglossa</taxon>
        <taxon>Placobranchoidea</taxon>
        <taxon>Plakobranchidae</taxon>
        <taxon>Elysia</taxon>
    </lineage>
</organism>
<evidence type="ECO:0000313" key="1">
    <source>
        <dbReference type="EMBL" id="GFR89486.1"/>
    </source>
</evidence>
<dbReference type="AlphaFoldDB" id="A0AAV4GW10"/>
<dbReference type="Proteomes" id="UP000762676">
    <property type="component" value="Unassembled WGS sequence"/>
</dbReference>
<reference evidence="1 2" key="1">
    <citation type="journal article" date="2021" name="Elife">
        <title>Chloroplast acquisition without the gene transfer in kleptoplastic sea slugs, Plakobranchus ocellatus.</title>
        <authorList>
            <person name="Maeda T."/>
            <person name="Takahashi S."/>
            <person name="Yoshida T."/>
            <person name="Shimamura S."/>
            <person name="Takaki Y."/>
            <person name="Nagai Y."/>
            <person name="Toyoda A."/>
            <person name="Suzuki Y."/>
            <person name="Arimoto A."/>
            <person name="Ishii H."/>
            <person name="Satoh N."/>
            <person name="Nishiyama T."/>
            <person name="Hasebe M."/>
            <person name="Maruyama T."/>
            <person name="Minagawa J."/>
            <person name="Obokata J."/>
            <person name="Shigenobu S."/>
        </authorList>
    </citation>
    <scope>NUCLEOTIDE SEQUENCE [LARGE SCALE GENOMIC DNA]</scope>
</reference>
<sequence length="75" mass="8167">MPKENIRRATTMPAWGKGWTVLGVHICRTEASGGARVIQGRDGWVRVRGEVIGAERLGRAESGALTDWLPQLAVN</sequence>